<dbReference type="SUPFAM" id="SSF55874">
    <property type="entry name" value="ATPase domain of HSP90 chaperone/DNA topoisomerase II/histidine kinase"/>
    <property type="match status" value="1"/>
</dbReference>
<dbReference type="PANTHER" id="PTHR35526">
    <property type="entry name" value="ANTI-SIGMA-F FACTOR RSBW-RELATED"/>
    <property type="match status" value="1"/>
</dbReference>
<sequence length="152" mass="17083">MADVNLQQQVRLSIPAQAEYVDLVRLTLYGIAHQMGFSFEDIEDMKVAVSEACNNAVLYAYKRDGGIVDIVFNVGDQELELVIRDEGESFDAEEKTQEPGAWHDTPLEDVETGGLGFYLMQALMDDLEVNSMEGRGTEVRMKKSITFSEEHQ</sequence>
<proteinExistence type="predicted"/>
<keyword evidence="3" id="KW-0418">Kinase</keyword>
<dbReference type="EMBL" id="FXAZ01000006">
    <property type="protein sequence ID" value="SMG55921.1"/>
    <property type="molecule type" value="Genomic_DNA"/>
</dbReference>
<dbReference type="CDD" id="cd16936">
    <property type="entry name" value="HATPase_RsbW-like"/>
    <property type="match status" value="1"/>
</dbReference>
<organism evidence="3 4">
    <name type="scientific">Paenibacillus aquistagni</name>
    <dbReference type="NCBI Taxonomy" id="1852522"/>
    <lineage>
        <taxon>Bacteria</taxon>
        <taxon>Bacillati</taxon>
        <taxon>Bacillota</taxon>
        <taxon>Bacilli</taxon>
        <taxon>Bacillales</taxon>
        <taxon>Paenibacillaceae</taxon>
        <taxon>Paenibacillus</taxon>
    </lineage>
</organism>
<dbReference type="GO" id="GO:0004674">
    <property type="term" value="F:protein serine/threonine kinase activity"/>
    <property type="evidence" value="ECO:0007669"/>
    <property type="project" value="UniProtKB-KW"/>
</dbReference>
<dbReference type="OrthoDB" id="9798941at2"/>
<evidence type="ECO:0000313" key="4">
    <source>
        <dbReference type="Proteomes" id="UP000193834"/>
    </source>
</evidence>
<dbReference type="PANTHER" id="PTHR35526:SF3">
    <property type="entry name" value="ANTI-SIGMA-F FACTOR RSBW"/>
    <property type="match status" value="1"/>
</dbReference>
<dbReference type="InterPro" id="IPR050267">
    <property type="entry name" value="Anti-sigma-factor_SerPK"/>
</dbReference>
<dbReference type="Gene3D" id="3.30.565.10">
    <property type="entry name" value="Histidine kinase-like ATPase, C-terminal domain"/>
    <property type="match status" value="1"/>
</dbReference>
<name>A0A1X7LPV8_9BACL</name>
<keyword evidence="4" id="KW-1185">Reference proteome</keyword>
<gene>
    <name evidence="3" type="ORF">SAMN06295960_4043</name>
</gene>
<dbReference type="InterPro" id="IPR003594">
    <property type="entry name" value="HATPase_dom"/>
</dbReference>
<dbReference type="Pfam" id="PF13581">
    <property type="entry name" value="HATPase_c_2"/>
    <property type="match status" value="1"/>
</dbReference>
<accession>A0A1X7LPV8</accession>
<dbReference type="Proteomes" id="UP000193834">
    <property type="component" value="Unassembled WGS sequence"/>
</dbReference>
<dbReference type="InterPro" id="IPR036890">
    <property type="entry name" value="HATPase_C_sf"/>
</dbReference>
<reference evidence="3 4" key="1">
    <citation type="submission" date="2017-04" db="EMBL/GenBank/DDBJ databases">
        <authorList>
            <person name="Afonso C.L."/>
            <person name="Miller P.J."/>
            <person name="Scott M.A."/>
            <person name="Spackman E."/>
            <person name="Goraichik I."/>
            <person name="Dimitrov K.M."/>
            <person name="Suarez D.L."/>
            <person name="Swayne D.E."/>
        </authorList>
    </citation>
    <scope>NUCLEOTIDE SEQUENCE [LARGE SCALE GENOMIC DNA]</scope>
    <source>
        <strain evidence="3 4">11</strain>
    </source>
</reference>
<protein>
    <submittedName>
        <fullName evidence="3">Serine/threonine-protein kinase RsbW</fullName>
    </submittedName>
</protein>
<keyword evidence="1" id="KW-0723">Serine/threonine-protein kinase</keyword>
<keyword evidence="3" id="KW-0808">Transferase</keyword>
<dbReference type="AlphaFoldDB" id="A0A1X7LPV8"/>
<evidence type="ECO:0000313" key="3">
    <source>
        <dbReference type="EMBL" id="SMG55921.1"/>
    </source>
</evidence>
<evidence type="ECO:0000259" key="2">
    <source>
        <dbReference type="Pfam" id="PF13581"/>
    </source>
</evidence>
<dbReference type="STRING" id="1852522.SAMN06295960_4043"/>
<dbReference type="NCBIfam" id="NF003144">
    <property type="entry name" value="PRK04069.1"/>
    <property type="match status" value="1"/>
</dbReference>
<dbReference type="RefSeq" id="WP_085497302.1">
    <property type="nucleotide sequence ID" value="NZ_FXAZ01000006.1"/>
</dbReference>
<feature type="domain" description="Histidine kinase/HSP90-like ATPase" evidence="2">
    <location>
        <begin position="14"/>
        <end position="143"/>
    </location>
</feature>
<evidence type="ECO:0000256" key="1">
    <source>
        <dbReference type="ARBA" id="ARBA00022527"/>
    </source>
</evidence>